<keyword evidence="2" id="KW-1003">Cell membrane</keyword>
<dbReference type="Proteomes" id="UP001205601">
    <property type="component" value="Unassembled WGS sequence"/>
</dbReference>
<feature type="coiled-coil region" evidence="6">
    <location>
        <begin position="152"/>
        <end position="222"/>
    </location>
</feature>
<keyword evidence="10" id="KW-1185">Reference proteome</keyword>
<feature type="coiled-coil region" evidence="6">
    <location>
        <begin position="278"/>
        <end position="374"/>
    </location>
</feature>
<reference evidence="10" key="1">
    <citation type="submission" date="2023-07" db="EMBL/GenBank/DDBJ databases">
        <title>Defluviimonas sediminis sp. nov., isolated from mangrove sediment.</title>
        <authorList>
            <person name="Liu L."/>
            <person name="Li J."/>
            <person name="Huang Y."/>
            <person name="Pan J."/>
            <person name="Li M."/>
        </authorList>
    </citation>
    <scope>NUCLEOTIDE SEQUENCE [LARGE SCALE GENOMIC DNA]</scope>
    <source>
        <strain evidence="10">FT324</strain>
    </source>
</reference>
<evidence type="ECO:0000256" key="1">
    <source>
        <dbReference type="ARBA" id="ARBA00004651"/>
    </source>
</evidence>
<organism evidence="9 10">
    <name type="scientific">Albidovulum sediminis</name>
    <dbReference type="NCBI Taxonomy" id="3066345"/>
    <lineage>
        <taxon>Bacteria</taxon>
        <taxon>Pseudomonadati</taxon>
        <taxon>Pseudomonadota</taxon>
        <taxon>Alphaproteobacteria</taxon>
        <taxon>Rhodobacterales</taxon>
        <taxon>Paracoccaceae</taxon>
        <taxon>Albidovulum</taxon>
    </lineage>
</organism>
<evidence type="ECO:0000313" key="9">
    <source>
        <dbReference type="EMBL" id="MCT8331394.1"/>
    </source>
</evidence>
<proteinExistence type="predicted"/>
<dbReference type="RefSeq" id="WP_261497273.1">
    <property type="nucleotide sequence ID" value="NZ_JAOCQF010000003.1"/>
</dbReference>
<dbReference type="PANTHER" id="PTHR32309">
    <property type="entry name" value="TYROSINE-PROTEIN KINASE"/>
    <property type="match status" value="1"/>
</dbReference>
<evidence type="ECO:0000259" key="8">
    <source>
        <dbReference type="Pfam" id="PF02706"/>
    </source>
</evidence>
<evidence type="ECO:0000256" key="5">
    <source>
        <dbReference type="ARBA" id="ARBA00023136"/>
    </source>
</evidence>
<evidence type="ECO:0000256" key="3">
    <source>
        <dbReference type="ARBA" id="ARBA00022692"/>
    </source>
</evidence>
<feature type="domain" description="Polysaccharide chain length determinant N-terminal" evidence="8">
    <location>
        <begin position="2"/>
        <end position="70"/>
    </location>
</feature>
<evidence type="ECO:0000256" key="4">
    <source>
        <dbReference type="ARBA" id="ARBA00022989"/>
    </source>
</evidence>
<feature type="transmembrane region" description="Helical" evidence="7">
    <location>
        <begin position="16"/>
        <end position="37"/>
    </location>
</feature>
<dbReference type="Pfam" id="PF02706">
    <property type="entry name" value="Wzz"/>
    <property type="match status" value="1"/>
</dbReference>
<gene>
    <name evidence="9" type="ORF">N5I32_17885</name>
</gene>
<comment type="caution">
    <text evidence="9">The sequence shown here is derived from an EMBL/GenBank/DDBJ whole genome shotgun (WGS) entry which is preliminary data.</text>
</comment>
<keyword evidence="6" id="KW-0175">Coiled coil</keyword>
<dbReference type="PANTHER" id="PTHR32309:SF13">
    <property type="entry name" value="FERRIC ENTEROBACTIN TRANSPORT PROTEIN FEPE"/>
    <property type="match status" value="1"/>
</dbReference>
<dbReference type="InterPro" id="IPR003856">
    <property type="entry name" value="LPS_length_determ_N"/>
</dbReference>
<sequence length="513" mass="56242">MNLDLAFYLAVFRRRLPYFLTTAFLITAAALAVAVVLPPQYQSEARLLLEASQIPDAMAAPTVQAAAVEKLQILQQRLMTRENLLRIARNRVVFEDIAKMTPNEIVKQMVSHTDIGIRGGQQQATLMDLAFTARTSEIANAVVTDFVTLVLAADVDVRIESAKETMEFFQQETTRLSDRLARLSANILEYQNANADALPDTLQFRMSQLAQLQERLAANERETRLSTDQKSRLVAIYDAALASGVGALPPTEEARQLIVLRDQLAQARIIYSETNPRIRILEEKVNVLEETVRQQTASGMSGLEAGGAGTTLKFQIADLDSTLAQLAAQKAELTNQIAALRETIDRTPEVKIGLDGLEREYANIQQQYNTAVANLAAASTGERIEVLSKGARVSLLEPATQPDSPSKPKRRMIVLLGMVGGIGAGLGLVLLIELLNRAVRRPKDLVDAFGITPIATIPYMQTPEEIQARRMTVLLAVALFGIGLPAAIYAVHSYYMPLDLFLAKVAAKLGIRL</sequence>
<keyword evidence="4 7" id="KW-1133">Transmembrane helix</keyword>
<evidence type="ECO:0000256" key="7">
    <source>
        <dbReference type="SAM" id="Phobius"/>
    </source>
</evidence>
<feature type="transmembrane region" description="Helical" evidence="7">
    <location>
        <begin position="473"/>
        <end position="495"/>
    </location>
</feature>
<keyword evidence="3 7" id="KW-0812">Transmembrane</keyword>
<dbReference type="InterPro" id="IPR050445">
    <property type="entry name" value="Bact_polysacc_biosynth/exp"/>
</dbReference>
<feature type="transmembrane region" description="Helical" evidence="7">
    <location>
        <begin position="412"/>
        <end position="435"/>
    </location>
</feature>
<accession>A0ABT2NTZ2</accession>
<protein>
    <submittedName>
        <fullName evidence="9">Wzz/FepE/Etk N-terminal domain-containing protein</fullName>
    </submittedName>
</protein>
<keyword evidence="5 7" id="KW-0472">Membrane</keyword>
<dbReference type="EMBL" id="JAOCQF010000003">
    <property type="protein sequence ID" value="MCT8331394.1"/>
    <property type="molecule type" value="Genomic_DNA"/>
</dbReference>
<evidence type="ECO:0000256" key="6">
    <source>
        <dbReference type="SAM" id="Coils"/>
    </source>
</evidence>
<name>A0ABT2NTZ2_9RHOB</name>
<evidence type="ECO:0000256" key="2">
    <source>
        <dbReference type="ARBA" id="ARBA00022475"/>
    </source>
</evidence>
<comment type="subcellular location">
    <subcellularLocation>
        <location evidence="1">Cell membrane</location>
        <topology evidence="1">Multi-pass membrane protein</topology>
    </subcellularLocation>
</comment>
<evidence type="ECO:0000313" key="10">
    <source>
        <dbReference type="Proteomes" id="UP001205601"/>
    </source>
</evidence>